<keyword evidence="3" id="KW-1185">Reference proteome</keyword>
<feature type="compositionally biased region" description="Basic and acidic residues" evidence="1">
    <location>
        <begin position="115"/>
        <end position="128"/>
    </location>
</feature>
<gene>
    <name evidence="2" type="ORF">FHL15_002120</name>
</gene>
<feature type="region of interest" description="Disordered" evidence="1">
    <location>
        <begin position="1"/>
        <end position="203"/>
    </location>
</feature>
<dbReference type="OrthoDB" id="4748376at2759"/>
<feature type="compositionally biased region" description="Basic and acidic residues" evidence="1">
    <location>
        <begin position="1"/>
        <end position="10"/>
    </location>
</feature>
<dbReference type="EMBL" id="VFLP01000008">
    <property type="protein sequence ID" value="TRX96814.1"/>
    <property type="molecule type" value="Genomic_DNA"/>
</dbReference>
<feature type="compositionally biased region" description="Polar residues" evidence="1">
    <location>
        <begin position="58"/>
        <end position="72"/>
    </location>
</feature>
<proteinExistence type="predicted"/>
<feature type="compositionally biased region" description="Basic and acidic residues" evidence="1">
    <location>
        <begin position="183"/>
        <end position="193"/>
    </location>
</feature>
<organism evidence="2 3">
    <name type="scientific">Xylaria flabelliformis</name>
    <dbReference type="NCBI Taxonomy" id="2512241"/>
    <lineage>
        <taxon>Eukaryota</taxon>
        <taxon>Fungi</taxon>
        <taxon>Dikarya</taxon>
        <taxon>Ascomycota</taxon>
        <taxon>Pezizomycotina</taxon>
        <taxon>Sordariomycetes</taxon>
        <taxon>Xylariomycetidae</taxon>
        <taxon>Xylariales</taxon>
        <taxon>Xylariaceae</taxon>
        <taxon>Xylaria</taxon>
    </lineage>
</organism>
<evidence type="ECO:0000313" key="2">
    <source>
        <dbReference type="EMBL" id="TRX96814.1"/>
    </source>
</evidence>
<dbReference type="Proteomes" id="UP000319160">
    <property type="component" value="Unassembled WGS sequence"/>
</dbReference>
<protein>
    <submittedName>
        <fullName evidence="2">Uncharacterized protein</fullName>
    </submittedName>
</protein>
<feature type="compositionally biased region" description="Basic residues" evidence="1">
    <location>
        <begin position="194"/>
        <end position="203"/>
    </location>
</feature>
<evidence type="ECO:0000313" key="3">
    <source>
        <dbReference type="Proteomes" id="UP000319160"/>
    </source>
</evidence>
<name>A0A553I9C9_9PEZI</name>
<comment type="caution">
    <text evidence="2">The sequence shown here is derived from an EMBL/GenBank/DDBJ whole genome shotgun (WGS) entry which is preliminary data.</text>
</comment>
<sequence>MNQQRNDHAQGARISSQSSRDDEEICSNKATSGSSDSGSDNLGLALTRSRSSERGIQRSPTMRHQHDQQACQTKGPDATPGASSHDSSPFIMGLTLTPLPSAMLPMKKRPLNELLEDRTPPEKDKMSAEIDQLASETPSKTRDITPDEPPRRKRSKTNEGSTSQALPIIMRDSTTNSNRRGRAPLERRSEHNASHRGSRPTSD</sequence>
<feature type="compositionally biased region" description="Basic and acidic residues" evidence="1">
    <location>
        <begin position="139"/>
        <end position="150"/>
    </location>
</feature>
<dbReference type="AlphaFoldDB" id="A0A553I9C9"/>
<accession>A0A553I9C9</accession>
<evidence type="ECO:0000256" key="1">
    <source>
        <dbReference type="SAM" id="MobiDB-lite"/>
    </source>
</evidence>
<reference evidence="3" key="1">
    <citation type="submission" date="2019-06" db="EMBL/GenBank/DDBJ databases">
        <title>Draft genome sequence of the griseofulvin-producing fungus Xylaria cubensis strain G536.</title>
        <authorList>
            <person name="Mead M.E."/>
            <person name="Raja H.A."/>
            <person name="Steenwyk J.L."/>
            <person name="Knowles S.L."/>
            <person name="Oberlies N.H."/>
            <person name="Rokas A."/>
        </authorList>
    </citation>
    <scope>NUCLEOTIDE SEQUENCE [LARGE SCALE GENOMIC DNA]</scope>
    <source>
        <strain evidence="3">G536</strain>
    </source>
</reference>